<proteinExistence type="inferred from homology"/>
<dbReference type="PROSITE" id="PS52035">
    <property type="entry name" value="PEPTIDASE_M14"/>
    <property type="match status" value="1"/>
</dbReference>
<dbReference type="GO" id="GO:0004181">
    <property type="term" value="F:metallocarboxypeptidase activity"/>
    <property type="evidence" value="ECO:0007669"/>
    <property type="project" value="InterPro"/>
</dbReference>
<comment type="similarity">
    <text evidence="2 3">Belongs to the peptidase M14 family.</text>
</comment>
<evidence type="ECO:0000313" key="5">
    <source>
        <dbReference type="EMBL" id="VVC98824.1"/>
    </source>
</evidence>
<dbReference type="Gene3D" id="3.40.630.10">
    <property type="entry name" value="Zn peptidases"/>
    <property type="match status" value="1"/>
</dbReference>
<accession>A0A5E4QLP1</accession>
<reference evidence="5 6" key="1">
    <citation type="submission" date="2017-07" db="EMBL/GenBank/DDBJ databases">
        <authorList>
            <person name="Talla V."/>
            <person name="Backstrom N."/>
        </authorList>
    </citation>
    <scope>NUCLEOTIDE SEQUENCE [LARGE SCALE GENOMIC DNA]</scope>
</reference>
<name>A0A5E4QLP1_9NEOP</name>
<organism evidence="5 6">
    <name type="scientific">Leptidea sinapis</name>
    <dbReference type="NCBI Taxonomy" id="189913"/>
    <lineage>
        <taxon>Eukaryota</taxon>
        <taxon>Metazoa</taxon>
        <taxon>Ecdysozoa</taxon>
        <taxon>Arthropoda</taxon>
        <taxon>Hexapoda</taxon>
        <taxon>Insecta</taxon>
        <taxon>Pterygota</taxon>
        <taxon>Neoptera</taxon>
        <taxon>Endopterygota</taxon>
        <taxon>Lepidoptera</taxon>
        <taxon>Glossata</taxon>
        <taxon>Ditrysia</taxon>
        <taxon>Papilionoidea</taxon>
        <taxon>Pieridae</taxon>
        <taxon>Dismorphiinae</taxon>
        <taxon>Leptidea</taxon>
    </lineage>
</organism>
<dbReference type="Proteomes" id="UP000324832">
    <property type="component" value="Unassembled WGS sequence"/>
</dbReference>
<dbReference type="EMBL" id="FZQP02003801">
    <property type="protein sequence ID" value="VVC98824.1"/>
    <property type="molecule type" value="Genomic_DNA"/>
</dbReference>
<comment type="cofactor">
    <cofactor evidence="1">
        <name>Zn(2+)</name>
        <dbReference type="ChEBI" id="CHEBI:29105"/>
    </cofactor>
</comment>
<dbReference type="SUPFAM" id="SSF53187">
    <property type="entry name" value="Zn-dependent exopeptidases"/>
    <property type="match status" value="1"/>
</dbReference>
<dbReference type="GO" id="GO:0005615">
    <property type="term" value="C:extracellular space"/>
    <property type="evidence" value="ECO:0007669"/>
    <property type="project" value="TreeGrafter"/>
</dbReference>
<evidence type="ECO:0000313" key="6">
    <source>
        <dbReference type="Proteomes" id="UP000324832"/>
    </source>
</evidence>
<evidence type="ECO:0000259" key="4">
    <source>
        <dbReference type="PROSITE" id="PS52035"/>
    </source>
</evidence>
<evidence type="ECO:0000256" key="3">
    <source>
        <dbReference type="PROSITE-ProRule" id="PRU01379"/>
    </source>
</evidence>
<protein>
    <recommendedName>
        <fullName evidence="4">Peptidase M14 domain-containing protein</fullName>
    </recommendedName>
</protein>
<gene>
    <name evidence="5" type="ORF">LSINAPIS_LOCUS9834</name>
</gene>
<dbReference type="Pfam" id="PF00246">
    <property type="entry name" value="Peptidase_M14"/>
    <property type="match status" value="1"/>
</dbReference>
<comment type="caution">
    <text evidence="3">Lacks conserved residue(s) required for the propagation of feature annotation.</text>
</comment>
<evidence type="ECO:0000256" key="2">
    <source>
        <dbReference type="ARBA" id="ARBA00005988"/>
    </source>
</evidence>
<dbReference type="GO" id="GO:0006508">
    <property type="term" value="P:proteolysis"/>
    <property type="evidence" value="ECO:0007669"/>
    <property type="project" value="InterPro"/>
</dbReference>
<dbReference type="PANTHER" id="PTHR11705">
    <property type="entry name" value="PROTEASE FAMILY M14 CARBOXYPEPTIDASE A,B"/>
    <property type="match status" value="1"/>
</dbReference>
<feature type="domain" description="Peptidase M14" evidence="4">
    <location>
        <begin position="1"/>
        <end position="185"/>
    </location>
</feature>
<dbReference type="InterPro" id="IPR000834">
    <property type="entry name" value="Peptidase_M14"/>
</dbReference>
<dbReference type="PANTHER" id="PTHR11705:SF140">
    <property type="entry name" value="FI02848P-RELATED"/>
    <property type="match status" value="1"/>
</dbReference>
<dbReference type="AlphaFoldDB" id="A0A5E4QLP1"/>
<keyword evidence="6" id="KW-1185">Reference proteome</keyword>
<sequence length="185" mass="20551">MDMNIHIQISIRSNLGAICPGVNINRNFDIDWGVSSASSSPCSHIYAGIEPFSEPESRFLKSILEEYKETLTLYFSLQNTGGFLAYPWHYEKAASGMFRQHYLLGLDMIKAMGDNYTQDVGSIAYGDRISGTSSDYMAINEVLYAFNIDAAPRGSEGVEVAVEDIGIFIDKVWQAIRIAANNFIP</sequence>
<evidence type="ECO:0000256" key="1">
    <source>
        <dbReference type="ARBA" id="ARBA00001947"/>
    </source>
</evidence>
<dbReference type="GO" id="GO:0008270">
    <property type="term" value="F:zinc ion binding"/>
    <property type="evidence" value="ECO:0007669"/>
    <property type="project" value="InterPro"/>
</dbReference>